<keyword evidence="3 5" id="KW-1133">Transmembrane helix</keyword>
<dbReference type="PANTHER" id="PTHR10250">
    <property type="entry name" value="MICROSOMAL GLUTATHIONE S-TRANSFERASE"/>
    <property type="match status" value="1"/>
</dbReference>
<dbReference type="Pfam" id="PF01124">
    <property type="entry name" value="MAPEG"/>
    <property type="match status" value="1"/>
</dbReference>
<evidence type="ECO:0000256" key="4">
    <source>
        <dbReference type="ARBA" id="ARBA00023136"/>
    </source>
</evidence>
<dbReference type="PANTHER" id="PTHR10250:SF26">
    <property type="entry name" value="GLUTATHIONE S-TRANSFERASE 3, MITOCHONDRIAL"/>
    <property type="match status" value="1"/>
</dbReference>
<dbReference type="InterPro" id="IPR001129">
    <property type="entry name" value="Membr-assoc_MAPEG"/>
</dbReference>
<dbReference type="GO" id="GO:0016020">
    <property type="term" value="C:membrane"/>
    <property type="evidence" value="ECO:0007669"/>
    <property type="project" value="UniProtKB-SubCell"/>
</dbReference>
<protein>
    <submittedName>
        <fullName evidence="6">Uncharacterized protein</fullName>
    </submittedName>
</protein>
<name>A0A9W8MKD3_9AGAR</name>
<dbReference type="InterPro" id="IPR023352">
    <property type="entry name" value="MAPEG-like_dom_sf"/>
</dbReference>
<dbReference type="Gene3D" id="1.20.120.550">
    <property type="entry name" value="Membrane associated eicosanoid/glutathione metabolism-like domain"/>
    <property type="match status" value="2"/>
</dbReference>
<dbReference type="Proteomes" id="UP001140091">
    <property type="component" value="Unassembled WGS sequence"/>
</dbReference>
<keyword evidence="2 5" id="KW-0812">Transmembrane</keyword>
<comment type="caution">
    <text evidence="6">The sequence shown here is derived from an EMBL/GenBank/DDBJ whole genome shotgun (WGS) entry which is preliminary data.</text>
</comment>
<feature type="transmembrane region" description="Helical" evidence="5">
    <location>
        <begin position="97"/>
        <end position="121"/>
    </location>
</feature>
<sequence length="127" mass="13844">MSDSLVPQGFGYVGAALLSTVFLLLGQSQVVSFKRRKSGIAYPQMYAEKAQEKESKDALIFNCAQLFSASVCAGWVVSRIFYTRGYITGDPKKRVSVVYGLATVGLLGNLFLSTYVAGGWVMQNLKL</sequence>
<dbReference type="InterPro" id="IPR050997">
    <property type="entry name" value="MAPEG"/>
</dbReference>
<dbReference type="OrthoDB" id="410651at2759"/>
<accession>A0A9W8MKD3</accession>
<keyword evidence="7" id="KW-1185">Reference proteome</keyword>
<dbReference type="GO" id="GO:0004364">
    <property type="term" value="F:glutathione transferase activity"/>
    <property type="evidence" value="ECO:0007669"/>
    <property type="project" value="TreeGrafter"/>
</dbReference>
<reference evidence="6" key="1">
    <citation type="submission" date="2022-06" db="EMBL/GenBank/DDBJ databases">
        <title>Genome Sequence of Candolleomyces eurysporus.</title>
        <authorList>
            <person name="Buettner E."/>
        </authorList>
    </citation>
    <scope>NUCLEOTIDE SEQUENCE</scope>
    <source>
        <strain evidence="6">VTCC 930004</strain>
    </source>
</reference>
<dbReference type="SUPFAM" id="SSF161084">
    <property type="entry name" value="MAPEG domain-like"/>
    <property type="match status" value="1"/>
</dbReference>
<feature type="transmembrane region" description="Helical" evidence="5">
    <location>
        <begin position="59"/>
        <end position="77"/>
    </location>
</feature>
<evidence type="ECO:0000256" key="5">
    <source>
        <dbReference type="SAM" id="Phobius"/>
    </source>
</evidence>
<dbReference type="GO" id="GO:0004602">
    <property type="term" value="F:glutathione peroxidase activity"/>
    <property type="evidence" value="ECO:0007669"/>
    <property type="project" value="TreeGrafter"/>
</dbReference>
<gene>
    <name evidence="6" type="ORF">H1R20_g4836</name>
</gene>
<evidence type="ECO:0000313" key="7">
    <source>
        <dbReference type="Proteomes" id="UP001140091"/>
    </source>
</evidence>
<organism evidence="6 7">
    <name type="scientific">Candolleomyces eurysporus</name>
    <dbReference type="NCBI Taxonomy" id="2828524"/>
    <lineage>
        <taxon>Eukaryota</taxon>
        <taxon>Fungi</taxon>
        <taxon>Dikarya</taxon>
        <taxon>Basidiomycota</taxon>
        <taxon>Agaricomycotina</taxon>
        <taxon>Agaricomycetes</taxon>
        <taxon>Agaricomycetidae</taxon>
        <taxon>Agaricales</taxon>
        <taxon>Agaricineae</taxon>
        <taxon>Psathyrellaceae</taxon>
        <taxon>Candolleomyces</taxon>
    </lineage>
</organism>
<evidence type="ECO:0000256" key="3">
    <source>
        <dbReference type="ARBA" id="ARBA00022989"/>
    </source>
</evidence>
<keyword evidence="4 5" id="KW-0472">Membrane</keyword>
<evidence type="ECO:0000256" key="2">
    <source>
        <dbReference type="ARBA" id="ARBA00022692"/>
    </source>
</evidence>
<dbReference type="GO" id="GO:0005783">
    <property type="term" value="C:endoplasmic reticulum"/>
    <property type="evidence" value="ECO:0007669"/>
    <property type="project" value="TreeGrafter"/>
</dbReference>
<dbReference type="GO" id="GO:0005635">
    <property type="term" value="C:nuclear envelope"/>
    <property type="evidence" value="ECO:0007669"/>
    <property type="project" value="TreeGrafter"/>
</dbReference>
<dbReference type="EMBL" id="JANBPK010000776">
    <property type="protein sequence ID" value="KAJ2932273.1"/>
    <property type="molecule type" value="Genomic_DNA"/>
</dbReference>
<comment type="subcellular location">
    <subcellularLocation>
        <location evidence="1">Membrane</location>
        <topology evidence="1">Multi-pass membrane protein</topology>
    </subcellularLocation>
</comment>
<evidence type="ECO:0000256" key="1">
    <source>
        <dbReference type="ARBA" id="ARBA00004141"/>
    </source>
</evidence>
<dbReference type="AlphaFoldDB" id="A0A9W8MKD3"/>
<evidence type="ECO:0000313" key="6">
    <source>
        <dbReference type="EMBL" id="KAJ2932273.1"/>
    </source>
</evidence>
<feature type="transmembrane region" description="Helical" evidence="5">
    <location>
        <begin position="6"/>
        <end position="26"/>
    </location>
</feature>
<proteinExistence type="predicted"/>
<feature type="non-terminal residue" evidence="6">
    <location>
        <position position="127"/>
    </location>
</feature>